<protein>
    <recommendedName>
        <fullName evidence="6 10">Riboflavin synthase</fullName>
        <ecNumber evidence="5 10">2.5.1.9</ecNumber>
    </recommendedName>
</protein>
<evidence type="ECO:0000259" key="12">
    <source>
        <dbReference type="PROSITE" id="PS51177"/>
    </source>
</evidence>
<evidence type="ECO:0000256" key="6">
    <source>
        <dbReference type="ARBA" id="ARBA00013950"/>
    </source>
</evidence>
<dbReference type="PROSITE" id="PS51177">
    <property type="entry name" value="LUMAZINE_BIND"/>
    <property type="match status" value="2"/>
</dbReference>
<evidence type="ECO:0000256" key="10">
    <source>
        <dbReference type="NCBIfam" id="TIGR00187"/>
    </source>
</evidence>
<dbReference type="Gene3D" id="2.40.30.20">
    <property type="match status" value="2"/>
</dbReference>
<comment type="catalytic activity">
    <reaction evidence="1">
        <text>2 6,7-dimethyl-8-(1-D-ribityl)lumazine + H(+) = 5-amino-6-(D-ribitylamino)uracil + riboflavin</text>
        <dbReference type="Rhea" id="RHEA:20772"/>
        <dbReference type="ChEBI" id="CHEBI:15378"/>
        <dbReference type="ChEBI" id="CHEBI:15934"/>
        <dbReference type="ChEBI" id="CHEBI:57986"/>
        <dbReference type="ChEBI" id="CHEBI:58201"/>
        <dbReference type="EC" id="2.5.1.9"/>
    </reaction>
</comment>
<dbReference type="NCBIfam" id="TIGR00187">
    <property type="entry name" value="ribE"/>
    <property type="match status" value="1"/>
</dbReference>
<evidence type="ECO:0000256" key="5">
    <source>
        <dbReference type="ARBA" id="ARBA00012827"/>
    </source>
</evidence>
<gene>
    <name evidence="13" type="ORF">HGMM_F33H03C14</name>
</gene>
<dbReference type="PANTHER" id="PTHR21098:SF0">
    <property type="entry name" value="RIBOFLAVIN SYNTHASE"/>
    <property type="match status" value="1"/>
</dbReference>
<sequence>MFTGLVEEVGVLRSVRSTDGGRELTIGASRVLDDLAVGDSIAVQGVCLTVTERGEDWFCVRAVEETLRKTTLGSFEEKAHVNLERALLPTRRLGGHIVQGHVETVGRIVALEPLQSSWEIWVECPKEYMRYVVPLGSIALDGISLTVARIQAEQFMVAIIPHTWEQTTLRFRRVGDGVNLEFDILAKYVERLLQWR</sequence>
<reference evidence="13" key="2">
    <citation type="journal article" date="2012" name="PLoS ONE">
        <title>A Deeply Branching Thermophilic Bacterium with an Ancient Acetyl-CoA Pathway Dominates a Subsurface Ecosystem.</title>
        <authorList>
            <person name="Takami H."/>
            <person name="Noguchi H."/>
            <person name="Takaki Y."/>
            <person name="Uchiyama I."/>
            <person name="Toyoda A."/>
            <person name="Nishi S."/>
            <person name="Chee G.-J."/>
            <person name="Arai W."/>
            <person name="Nunoura T."/>
            <person name="Itoh T."/>
            <person name="Hattori M."/>
            <person name="Takai K."/>
        </authorList>
    </citation>
    <scope>NUCLEOTIDE SEQUENCE</scope>
</reference>
<feature type="domain" description="Lumazine-binding" evidence="12">
    <location>
        <begin position="97"/>
        <end position="193"/>
    </location>
</feature>
<feature type="repeat" description="Lumazine-binding" evidence="11">
    <location>
        <begin position="97"/>
        <end position="193"/>
    </location>
</feature>
<dbReference type="CDD" id="cd00402">
    <property type="entry name" value="Riboflavin_synthase_like"/>
    <property type="match status" value="1"/>
</dbReference>
<dbReference type="PIRSF" id="PIRSF000498">
    <property type="entry name" value="Riboflavin_syn_A"/>
    <property type="match status" value="1"/>
</dbReference>
<dbReference type="EC" id="2.5.1.9" evidence="5 10"/>
<evidence type="ECO:0000256" key="11">
    <source>
        <dbReference type="PROSITE-ProRule" id="PRU00524"/>
    </source>
</evidence>
<evidence type="ECO:0000313" key="13">
    <source>
        <dbReference type="EMBL" id="BAL56005.1"/>
    </source>
</evidence>
<keyword evidence="7" id="KW-0686">Riboflavin biosynthesis</keyword>
<accession>H5SIL9</accession>
<dbReference type="InterPro" id="IPR026017">
    <property type="entry name" value="Lumazine-bd_dom"/>
</dbReference>
<evidence type="ECO:0000256" key="8">
    <source>
        <dbReference type="ARBA" id="ARBA00022679"/>
    </source>
</evidence>
<dbReference type="Pfam" id="PF00677">
    <property type="entry name" value="Lum_binding"/>
    <property type="match status" value="2"/>
</dbReference>
<evidence type="ECO:0000256" key="3">
    <source>
        <dbReference type="ARBA" id="ARBA00004887"/>
    </source>
</evidence>
<evidence type="ECO:0000256" key="7">
    <source>
        <dbReference type="ARBA" id="ARBA00022619"/>
    </source>
</evidence>
<comment type="function">
    <text evidence="2">Catalyzes the dismutation of two molecules of 6,7-dimethyl-8-ribityllumazine, resulting in the formation of riboflavin and 5-amino-6-(D-ribitylamino)uracil.</text>
</comment>
<reference evidence="13" key="1">
    <citation type="journal article" date="2005" name="Environ. Microbiol.">
        <title>Genetic and functional properties of uncultivated thermophilic crenarchaeotes from a subsurface gold mine as revealed by analysis of genome fragments.</title>
        <authorList>
            <person name="Nunoura T."/>
            <person name="Hirayama H."/>
            <person name="Takami H."/>
            <person name="Oida H."/>
            <person name="Nishi S."/>
            <person name="Shimamura S."/>
            <person name="Suzuki Y."/>
            <person name="Inagaki F."/>
            <person name="Takai K."/>
            <person name="Nealson K.H."/>
            <person name="Horikoshi K."/>
        </authorList>
    </citation>
    <scope>NUCLEOTIDE SEQUENCE</scope>
</reference>
<dbReference type="InterPro" id="IPR001783">
    <property type="entry name" value="Lumazine-bd"/>
</dbReference>
<evidence type="ECO:0000256" key="4">
    <source>
        <dbReference type="ARBA" id="ARBA00011233"/>
    </source>
</evidence>
<dbReference type="SUPFAM" id="SSF63380">
    <property type="entry name" value="Riboflavin synthase domain-like"/>
    <property type="match status" value="2"/>
</dbReference>
<keyword evidence="8" id="KW-0808">Transferase</keyword>
<dbReference type="FunFam" id="2.40.30.20:FF:000003">
    <property type="entry name" value="Riboflavin synthase, alpha subunit"/>
    <property type="match status" value="1"/>
</dbReference>
<evidence type="ECO:0000256" key="2">
    <source>
        <dbReference type="ARBA" id="ARBA00002803"/>
    </source>
</evidence>
<dbReference type="AlphaFoldDB" id="H5SIL9"/>
<comment type="pathway">
    <text evidence="3">Cofactor biosynthesis; riboflavin biosynthesis; riboflavin from 2-hydroxy-3-oxobutyl phosphate and 5-amino-6-(D-ribitylamino)uracil: step 2/2.</text>
</comment>
<keyword evidence="9" id="KW-0677">Repeat</keyword>
<dbReference type="PANTHER" id="PTHR21098">
    <property type="entry name" value="RIBOFLAVIN SYNTHASE ALPHA CHAIN"/>
    <property type="match status" value="1"/>
</dbReference>
<dbReference type="GO" id="GO:0009231">
    <property type="term" value="P:riboflavin biosynthetic process"/>
    <property type="evidence" value="ECO:0007669"/>
    <property type="project" value="UniProtKB-KW"/>
</dbReference>
<dbReference type="NCBIfam" id="NF006767">
    <property type="entry name" value="PRK09289.1"/>
    <property type="match status" value="1"/>
</dbReference>
<dbReference type="NCBIfam" id="NF009566">
    <property type="entry name" value="PRK13020.1"/>
    <property type="match status" value="1"/>
</dbReference>
<proteinExistence type="predicted"/>
<name>H5SIL9_9BACT</name>
<feature type="domain" description="Lumazine-binding" evidence="12">
    <location>
        <begin position="1"/>
        <end position="96"/>
    </location>
</feature>
<feature type="repeat" description="Lumazine-binding" evidence="11">
    <location>
        <begin position="1"/>
        <end position="96"/>
    </location>
</feature>
<dbReference type="InterPro" id="IPR017938">
    <property type="entry name" value="Riboflavin_synthase-like_b-brl"/>
</dbReference>
<dbReference type="InterPro" id="IPR023366">
    <property type="entry name" value="ATP_synth_asu-like_sf"/>
</dbReference>
<dbReference type="FunFam" id="2.40.30.20:FF:000004">
    <property type="entry name" value="Riboflavin synthase, alpha subunit"/>
    <property type="match status" value="1"/>
</dbReference>
<organism evidence="13">
    <name type="scientific">uncultured Bacteroidota bacterium</name>
    <dbReference type="NCBI Taxonomy" id="152509"/>
    <lineage>
        <taxon>Bacteria</taxon>
        <taxon>Pseudomonadati</taxon>
        <taxon>Bacteroidota</taxon>
        <taxon>environmental samples</taxon>
    </lineage>
</organism>
<dbReference type="GO" id="GO:0004746">
    <property type="term" value="F:riboflavin synthase activity"/>
    <property type="evidence" value="ECO:0007669"/>
    <property type="project" value="UniProtKB-UniRule"/>
</dbReference>
<evidence type="ECO:0000256" key="1">
    <source>
        <dbReference type="ARBA" id="ARBA00000968"/>
    </source>
</evidence>
<dbReference type="EMBL" id="AP011735">
    <property type="protein sequence ID" value="BAL56005.1"/>
    <property type="molecule type" value="Genomic_DNA"/>
</dbReference>
<evidence type="ECO:0000256" key="9">
    <source>
        <dbReference type="ARBA" id="ARBA00022737"/>
    </source>
</evidence>
<comment type="subunit">
    <text evidence="4">Homotrimer.</text>
</comment>